<dbReference type="SUPFAM" id="SSF56601">
    <property type="entry name" value="beta-lactamase/transpeptidase-like"/>
    <property type="match status" value="1"/>
</dbReference>
<evidence type="ECO:0000259" key="7">
    <source>
        <dbReference type="Pfam" id="PF00905"/>
    </source>
</evidence>
<evidence type="ECO:0000256" key="4">
    <source>
        <dbReference type="ARBA" id="ARBA00022729"/>
    </source>
</evidence>
<dbReference type="InterPro" id="IPR012338">
    <property type="entry name" value="Beta-lactam/transpept-like"/>
</dbReference>
<dbReference type="EMBL" id="LAJE02000123">
    <property type="protein sequence ID" value="OEO31798.1"/>
    <property type="molecule type" value="Genomic_DNA"/>
</dbReference>
<reference evidence="8 9" key="1">
    <citation type="journal article" date="2015" name="Genome Announc.">
        <title>Genome Assemblies of Three Soil-Associated Devosia species: D. insulae, D. limi, and D. soli.</title>
        <authorList>
            <person name="Hassan Y.I."/>
            <person name="Lepp D."/>
            <person name="Zhou T."/>
        </authorList>
    </citation>
    <scope>NUCLEOTIDE SEQUENCE [LARGE SCALE GENOMIC DNA]</scope>
    <source>
        <strain evidence="8 9">DS-56</strain>
    </source>
</reference>
<dbReference type="PANTHER" id="PTHR30627:SF6">
    <property type="entry name" value="BETA-LACTAMASE YBXI-RELATED"/>
    <property type="match status" value="1"/>
</dbReference>
<dbReference type="Gene3D" id="3.40.710.10">
    <property type="entry name" value="DD-peptidase/beta-lactamase superfamily"/>
    <property type="match status" value="1"/>
</dbReference>
<evidence type="ECO:0000256" key="2">
    <source>
        <dbReference type="ARBA" id="ARBA00007898"/>
    </source>
</evidence>
<evidence type="ECO:0000313" key="8">
    <source>
        <dbReference type="EMBL" id="OEO31798.1"/>
    </source>
</evidence>
<evidence type="ECO:0000256" key="1">
    <source>
        <dbReference type="ARBA" id="ARBA00001526"/>
    </source>
</evidence>
<dbReference type="GO" id="GO:0046677">
    <property type="term" value="P:response to antibiotic"/>
    <property type="evidence" value="ECO:0007669"/>
    <property type="project" value="UniProtKB-KW"/>
</dbReference>
<comment type="caution">
    <text evidence="8">The sequence shown here is derived from an EMBL/GenBank/DDBJ whole genome shotgun (WGS) entry which is preliminary data.</text>
</comment>
<evidence type="ECO:0000256" key="6">
    <source>
        <dbReference type="ARBA" id="ARBA00023251"/>
    </source>
</evidence>
<protein>
    <recommendedName>
        <fullName evidence="3">beta-lactamase</fullName>
        <ecNumber evidence="3">3.5.2.6</ecNumber>
    </recommendedName>
</protein>
<feature type="domain" description="Penicillin-binding protein transpeptidase" evidence="7">
    <location>
        <begin position="18"/>
        <end position="219"/>
    </location>
</feature>
<keyword evidence="9" id="KW-1185">Reference proteome</keyword>
<proteinExistence type="inferred from homology"/>
<dbReference type="EC" id="3.5.2.6" evidence="3"/>
<dbReference type="AlphaFoldDB" id="A0A1E5XT81"/>
<comment type="similarity">
    <text evidence="2">Belongs to the class-D beta-lactamase family.</text>
</comment>
<dbReference type="NCBIfam" id="NF000270">
    <property type="entry name" value="bla_class_D_alt"/>
    <property type="match status" value="1"/>
</dbReference>
<organism evidence="8 9">
    <name type="scientific">Devosia insulae DS-56</name>
    <dbReference type="NCBI Taxonomy" id="1116389"/>
    <lineage>
        <taxon>Bacteria</taxon>
        <taxon>Pseudomonadati</taxon>
        <taxon>Pseudomonadota</taxon>
        <taxon>Alphaproteobacteria</taxon>
        <taxon>Hyphomicrobiales</taxon>
        <taxon>Devosiaceae</taxon>
        <taxon>Devosia</taxon>
    </lineage>
</organism>
<dbReference type="GO" id="GO:0008800">
    <property type="term" value="F:beta-lactamase activity"/>
    <property type="evidence" value="ECO:0007669"/>
    <property type="project" value="UniProtKB-EC"/>
</dbReference>
<keyword evidence="5" id="KW-0378">Hydrolase</keyword>
<keyword evidence="4" id="KW-0732">Signal</keyword>
<comment type="catalytic activity">
    <reaction evidence="1">
        <text>a beta-lactam + H2O = a substituted beta-amino acid</text>
        <dbReference type="Rhea" id="RHEA:20401"/>
        <dbReference type="ChEBI" id="CHEBI:15377"/>
        <dbReference type="ChEBI" id="CHEBI:35627"/>
        <dbReference type="ChEBI" id="CHEBI:140347"/>
        <dbReference type="EC" id="3.5.2.6"/>
    </reaction>
</comment>
<evidence type="ECO:0000256" key="3">
    <source>
        <dbReference type="ARBA" id="ARBA00012865"/>
    </source>
</evidence>
<dbReference type="GO" id="GO:0008658">
    <property type="term" value="F:penicillin binding"/>
    <property type="evidence" value="ECO:0007669"/>
    <property type="project" value="InterPro"/>
</dbReference>
<dbReference type="InterPro" id="IPR050515">
    <property type="entry name" value="Beta-lactam/transpept"/>
</dbReference>
<dbReference type="GO" id="GO:0005886">
    <property type="term" value="C:plasma membrane"/>
    <property type="evidence" value="ECO:0007669"/>
    <property type="project" value="TreeGrafter"/>
</dbReference>
<gene>
    <name evidence="8" type="ORF">VW23_014700</name>
</gene>
<evidence type="ECO:0000313" key="9">
    <source>
        <dbReference type="Proteomes" id="UP000095463"/>
    </source>
</evidence>
<sequence length="261" mass="28552">MIVDAQSSAVRLQEGGGCDTPTSPASTFKVPLAVMGFDAGILTGADEPAWPYKAEYDANRADWKVTTTPTTWLRDSVLWYSRVLVAEMGAERFGKYVSDFDYGNADISGDPGKNNSLLRSWINSSLLITPEEQVRFVRRMLAGELPASAEAQAAVVAIMPSFTAGKWTVSGKTGTYYERNADGTFNSRRQTGWFVGWAERDGERLAFAYLIRENKKTAGPAGMRARDALLARFAKWGKGEFAWAQQPRPAVVPVIGPPQNG</sequence>
<dbReference type="PANTHER" id="PTHR30627">
    <property type="entry name" value="PEPTIDOGLYCAN D,D-TRANSPEPTIDASE"/>
    <property type="match status" value="1"/>
</dbReference>
<dbReference type="GO" id="GO:0071555">
    <property type="term" value="P:cell wall organization"/>
    <property type="evidence" value="ECO:0007669"/>
    <property type="project" value="TreeGrafter"/>
</dbReference>
<dbReference type="InterPro" id="IPR001460">
    <property type="entry name" value="PCN-bd_Tpept"/>
</dbReference>
<name>A0A1E5XT81_9HYPH</name>
<evidence type="ECO:0000256" key="5">
    <source>
        <dbReference type="ARBA" id="ARBA00022801"/>
    </source>
</evidence>
<keyword evidence="6" id="KW-0046">Antibiotic resistance</keyword>
<accession>A0A1E5XT81</accession>
<dbReference type="Proteomes" id="UP000095463">
    <property type="component" value="Unassembled WGS sequence"/>
</dbReference>
<dbReference type="Pfam" id="PF00905">
    <property type="entry name" value="Transpeptidase"/>
    <property type="match status" value="1"/>
</dbReference>